<sequence length="365" mass="38723">MSTSPPKTTEAWTYTSPSTPRTALTLTTSHPLTFPPSNSSEETLLISVSHAALNPGDIVSLTAMPFFLHSTPSAVPAFDFCGTVLQSHNQAKFSPGDNVICFPPLPHMLKTGIGGLQKIVPIPAKYCVRLPHGKKLIDGAGLMLAGCTALLQVRQAGVKKGDRILVVGASGGVGSAAVQIVRDVVGLGGYIAGVCSGRNEGLVRSLGADEVVDYTLHKDLPGYLTERFGGEGRRFDHVIDGYGNQELYKSCAGFLKEGGVYDAASIHYASYRLWDLLGSVVTIGLNILWPRAQWLGGTGRSFKICSLGDPGLEMMELLAGMLGDGRVRVVRDSVWGWGEVKEGFDVLMGGHAAGKVVIRVGEGEE</sequence>
<dbReference type="Proteomes" id="UP001322138">
    <property type="component" value="Unassembled WGS sequence"/>
</dbReference>
<dbReference type="SMART" id="SM00829">
    <property type="entry name" value="PKS_ER"/>
    <property type="match status" value="1"/>
</dbReference>
<dbReference type="SUPFAM" id="SSF51735">
    <property type="entry name" value="NAD(P)-binding Rossmann-fold domains"/>
    <property type="match status" value="1"/>
</dbReference>
<gene>
    <name evidence="4" type="ORF">QC761_206440</name>
</gene>
<dbReference type="InterPro" id="IPR050700">
    <property type="entry name" value="YIM1/Zinc_Alcohol_DH_Fams"/>
</dbReference>
<dbReference type="InterPro" id="IPR002364">
    <property type="entry name" value="Quin_OxRdtase/zeta-crystal_CS"/>
</dbReference>
<evidence type="ECO:0000256" key="2">
    <source>
        <dbReference type="SAM" id="MobiDB-lite"/>
    </source>
</evidence>
<comment type="caution">
    <text evidence="4">The sequence shown here is derived from an EMBL/GenBank/DDBJ whole genome shotgun (WGS) entry which is preliminary data.</text>
</comment>
<dbReference type="Pfam" id="PF13602">
    <property type="entry name" value="ADH_zinc_N_2"/>
    <property type="match status" value="1"/>
</dbReference>
<dbReference type="Gene3D" id="3.90.180.10">
    <property type="entry name" value="Medium-chain alcohol dehydrogenases, catalytic domain"/>
    <property type="match status" value="1"/>
</dbReference>
<proteinExistence type="predicted"/>
<evidence type="ECO:0000313" key="4">
    <source>
        <dbReference type="EMBL" id="KAK4645993.1"/>
    </source>
</evidence>
<accession>A0ABR0FPT0</accession>
<dbReference type="CDD" id="cd08267">
    <property type="entry name" value="MDR1"/>
    <property type="match status" value="1"/>
</dbReference>
<dbReference type="SUPFAM" id="SSF50129">
    <property type="entry name" value="GroES-like"/>
    <property type="match status" value="1"/>
</dbReference>
<dbReference type="PANTHER" id="PTHR11695">
    <property type="entry name" value="ALCOHOL DEHYDROGENASE RELATED"/>
    <property type="match status" value="1"/>
</dbReference>
<keyword evidence="1" id="KW-0560">Oxidoreductase</keyword>
<dbReference type="InterPro" id="IPR020843">
    <property type="entry name" value="ER"/>
</dbReference>
<evidence type="ECO:0000256" key="1">
    <source>
        <dbReference type="ARBA" id="ARBA00023002"/>
    </source>
</evidence>
<keyword evidence="5" id="KW-1185">Reference proteome</keyword>
<dbReference type="RefSeq" id="XP_062734969.1">
    <property type="nucleotide sequence ID" value="XM_062876377.1"/>
</dbReference>
<evidence type="ECO:0000259" key="3">
    <source>
        <dbReference type="SMART" id="SM00829"/>
    </source>
</evidence>
<dbReference type="PROSITE" id="PS01162">
    <property type="entry name" value="QOR_ZETA_CRYSTAL"/>
    <property type="match status" value="1"/>
</dbReference>
<dbReference type="InterPro" id="IPR011032">
    <property type="entry name" value="GroES-like_sf"/>
</dbReference>
<feature type="region of interest" description="Disordered" evidence="2">
    <location>
        <begin position="1"/>
        <end position="20"/>
    </location>
</feature>
<name>A0ABR0FPT0_9PEZI</name>
<dbReference type="EMBL" id="JAFFGZ010000004">
    <property type="protein sequence ID" value="KAK4645993.1"/>
    <property type="molecule type" value="Genomic_DNA"/>
</dbReference>
<protein>
    <recommendedName>
        <fullName evidence="3">Enoyl reductase (ER) domain-containing protein</fullName>
    </recommendedName>
</protein>
<reference evidence="4 5" key="1">
    <citation type="journal article" date="2023" name="bioRxiv">
        <title>High-quality genome assemblies of four members of thePodospora anserinaspecies complex.</title>
        <authorList>
            <person name="Ament-Velasquez S.L."/>
            <person name="Vogan A.A."/>
            <person name="Wallerman O."/>
            <person name="Hartmann F."/>
            <person name="Gautier V."/>
            <person name="Silar P."/>
            <person name="Giraud T."/>
            <person name="Johannesson H."/>
        </authorList>
    </citation>
    <scope>NUCLEOTIDE SEQUENCE [LARGE SCALE GENOMIC DNA]</scope>
    <source>
        <strain evidence="4 5">CBS 112042</strain>
    </source>
</reference>
<dbReference type="GeneID" id="87895859"/>
<feature type="domain" description="Enoyl reductase (ER)" evidence="3">
    <location>
        <begin position="21"/>
        <end position="358"/>
    </location>
</feature>
<organism evidence="4 5">
    <name type="scientific">Podospora bellae-mahoneyi</name>
    <dbReference type="NCBI Taxonomy" id="2093777"/>
    <lineage>
        <taxon>Eukaryota</taxon>
        <taxon>Fungi</taxon>
        <taxon>Dikarya</taxon>
        <taxon>Ascomycota</taxon>
        <taxon>Pezizomycotina</taxon>
        <taxon>Sordariomycetes</taxon>
        <taxon>Sordariomycetidae</taxon>
        <taxon>Sordariales</taxon>
        <taxon>Podosporaceae</taxon>
        <taxon>Podospora</taxon>
    </lineage>
</organism>
<dbReference type="Pfam" id="PF08240">
    <property type="entry name" value="ADH_N"/>
    <property type="match status" value="1"/>
</dbReference>
<dbReference type="PANTHER" id="PTHR11695:SF294">
    <property type="entry name" value="RETICULON-4-INTERACTING PROTEIN 1, MITOCHONDRIAL"/>
    <property type="match status" value="1"/>
</dbReference>
<dbReference type="InterPro" id="IPR036291">
    <property type="entry name" value="NAD(P)-bd_dom_sf"/>
</dbReference>
<evidence type="ECO:0000313" key="5">
    <source>
        <dbReference type="Proteomes" id="UP001322138"/>
    </source>
</evidence>
<dbReference type="InterPro" id="IPR013154">
    <property type="entry name" value="ADH-like_N"/>
</dbReference>
<dbReference type="Gene3D" id="3.40.50.720">
    <property type="entry name" value="NAD(P)-binding Rossmann-like Domain"/>
    <property type="match status" value="1"/>
</dbReference>